<name>A0ABQ8B2L6_BRANA</name>
<dbReference type="Proteomes" id="UP000824890">
    <property type="component" value="Unassembled WGS sequence"/>
</dbReference>
<keyword evidence="2" id="KW-1133">Transmembrane helix</keyword>
<feature type="region of interest" description="Disordered" evidence="1">
    <location>
        <begin position="1"/>
        <end position="25"/>
    </location>
</feature>
<proteinExistence type="predicted"/>
<dbReference type="Gene3D" id="2.40.50.140">
    <property type="entry name" value="Nucleic acid-binding proteins"/>
    <property type="match status" value="1"/>
</dbReference>
<keyword evidence="4" id="KW-1185">Reference proteome</keyword>
<dbReference type="PANTHER" id="PTHR47165">
    <property type="entry name" value="OS03G0429900 PROTEIN"/>
    <property type="match status" value="1"/>
</dbReference>
<evidence type="ECO:0000313" key="3">
    <source>
        <dbReference type="EMBL" id="KAH0899037.1"/>
    </source>
</evidence>
<evidence type="ECO:0000256" key="2">
    <source>
        <dbReference type="SAM" id="Phobius"/>
    </source>
</evidence>
<comment type="caution">
    <text evidence="3">The sequence shown here is derived from an EMBL/GenBank/DDBJ whole genome shotgun (WGS) entry which is preliminary data.</text>
</comment>
<evidence type="ECO:0000313" key="4">
    <source>
        <dbReference type="Proteomes" id="UP000824890"/>
    </source>
</evidence>
<reference evidence="3 4" key="1">
    <citation type="submission" date="2021-05" db="EMBL/GenBank/DDBJ databases">
        <title>Genome Assembly of Synthetic Allotetraploid Brassica napus Reveals Homoeologous Exchanges between Subgenomes.</title>
        <authorList>
            <person name="Davis J.T."/>
        </authorList>
    </citation>
    <scope>NUCLEOTIDE SEQUENCE [LARGE SCALE GENOMIC DNA]</scope>
    <source>
        <strain evidence="4">cv. Da-Ae</strain>
        <tissue evidence="3">Seedling</tissue>
    </source>
</reference>
<accession>A0ABQ8B2L6</accession>
<feature type="transmembrane region" description="Helical" evidence="2">
    <location>
        <begin position="42"/>
        <end position="64"/>
    </location>
</feature>
<keyword evidence="2" id="KW-0472">Membrane</keyword>
<sequence length="356" mass="40778">MPEKGFSSHAVTSAPQRNEESPPPSHPFLKCRLWIDMGFDNWAWLIYAWVLLTFVGFTLILAYCNHPPFLLPRRRNVNPKLSSSSPYQKTEPGRCARIVVTRLLRFWEARNAKKDGELMGSSLIQASVPVHRLNTFRELLREGAMYDLSGFDVSRSNNNFKLCDSVVAIWLNEFTKMVEVPAVANHIPTEMFRFRSVEQLMSLANTNVELPDIIGEVSDIRTTYNDHTQTTQRVMVNIRVDNDATVCVSVFYSVAELLHKRLEHGVVQPKVMVATNINPKFVGGRLYLNATFGTHFYFDNEVAASQRLFEELFSKPDNDSTSGKSACRLYEKSANLQHETVRRPYIDRTMFTAWML</sequence>
<keyword evidence="2" id="KW-0812">Transmembrane</keyword>
<gene>
    <name evidence="3" type="ORF">HID58_048605</name>
</gene>
<organism evidence="3 4">
    <name type="scientific">Brassica napus</name>
    <name type="common">Rape</name>
    <dbReference type="NCBI Taxonomy" id="3708"/>
    <lineage>
        <taxon>Eukaryota</taxon>
        <taxon>Viridiplantae</taxon>
        <taxon>Streptophyta</taxon>
        <taxon>Embryophyta</taxon>
        <taxon>Tracheophyta</taxon>
        <taxon>Spermatophyta</taxon>
        <taxon>Magnoliopsida</taxon>
        <taxon>eudicotyledons</taxon>
        <taxon>Gunneridae</taxon>
        <taxon>Pentapetalae</taxon>
        <taxon>rosids</taxon>
        <taxon>malvids</taxon>
        <taxon>Brassicales</taxon>
        <taxon>Brassicaceae</taxon>
        <taxon>Brassiceae</taxon>
        <taxon>Brassica</taxon>
    </lineage>
</organism>
<dbReference type="InterPro" id="IPR012340">
    <property type="entry name" value="NA-bd_OB-fold"/>
</dbReference>
<protein>
    <submittedName>
        <fullName evidence="3">Uncharacterized protein</fullName>
    </submittedName>
</protein>
<evidence type="ECO:0000256" key="1">
    <source>
        <dbReference type="SAM" id="MobiDB-lite"/>
    </source>
</evidence>
<dbReference type="PANTHER" id="PTHR47165:SF4">
    <property type="entry name" value="OS03G0429900 PROTEIN"/>
    <property type="match status" value="1"/>
</dbReference>
<dbReference type="EMBL" id="JAGKQM010000012">
    <property type="protein sequence ID" value="KAH0899037.1"/>
    <property type="molecule type" value="Genomic_DNA"/>
</dbReference>